<dbReference type="GO" id="GO:0016705">
    <property type="term" value="F:oxidoreductase activity, acting on paired donors, with incorporation or reduction of molecular oxygen"/>
    <property type="evidence" value="ECO:0007669"/>
    <property type="project" value="InterPro"/>
</dbReference>
<dbReference type="AlphaFoldDB" id="A0A2N1ME77"/>
<dbReference type="Proteomes" id="UP000233469">
    <property type="component" value="Unassembled WGS sequence"/>
</dbReference>
<accession>A0A2N1ME77</accession>
<organism evidence="1 2">
    <name type="scientific">Rhizophagus irregularis</name>
    <dbReference type="NCBI Taxonomy" id="588596"/>
    <lineage>
        <taxon>Eukaryota</taxon>
        <taxon>Fungi</taxon>
        <taxon>Fungi incertae sedis</taxon>
        <taxon>Mucoromycota</taxon>
        <taxon>Glomeromycotina</taxon>
        <taxon>Glomeromycetes</taxon>
        <taxon>Glomerales</taxon>
        <taxon>Glomeraceae</taxon>
        <taxon>Rhizophagus</taxon>
    </lineage>
</organism>
<proteinExistence type="predicted"/>
<evidence type="ECO:0000313" key="1">
    <source>
        <dbReference type="EMBL" id="PKK59945.1"/>
    </source>
</evidence>
<gene>
    <name evidence="1" type="ORF">RhiirC2_794061</name>
</gene>
<dbReference type="VEuPathDB" id="FungiDB:FUN_002079"/>
<dbReference type="GO" id="GO:0005506">
    <property type="term" value="F:iron ion binding"/>
    <property type="evidence" value="ECO:0007669"/>
    <property type="project" value="InterPro"/>
</dbReference>
<dbReference type="InterPro" id="IPR036396">
    <property type="entry name" value="Cyt_P450_sf"/>
</dbReference>
<evidence type="ECO:0008006" key="3">
    <source>
        <dbReference type="Google" id="ProtNLM"/>
    </source>
</evidence>
<dbReference type="EMBL" id="LLXL01002793">
    <property type="protein sequence ID" value="PKK59945.1"/>
    <property type="molecule type" value="Genomic_DNA"/>
</dbReference>
<dbReference type="OrthoDB" id="1470350at2759"/>
<dbReference type="GO" id="GO:0004497">
    <property type="term" value="F:monooxygenase activity"/>
    <property type="evidence" value="ECO:0007669"/>
    <property type="project" value="InterPro"/>
</dbReference>
<reference evidence="1 2" key="2">
    <citation type="submission" date="2017-10" db="EMBL/GenBank/DDBJ databases">
        <title>Extensive intraspecific genome diversity in a model arbuscular mycorrhizal fungus.</title>
        <authorList>
            <person name="Chen E.C.H."/>
            <person name="Morin E."/>
            <person name="Baudet D."/>
            <person name="Noel J."/>
            <person name="Ndikumana S."/>
            <person name="Charron P."/>
            <person name="St-Onge C."/>
            <person name="Giorgi J."/>
            <person name="Grigoriev I.V."/>
            <person name="Roux C."/>
            <person name="Martin F.M."/>
            <person name="Corradi N."/>
        </authorList>
    </citation>
    <scope>NUCLEOTIDE SEQUENCE [LARGE SCALE GENOMIC DNA]</scope>
    <source>
        <strain evidence="1 2">C2</strain>
    </source>
</reference>
<dbReference type="SUPFAM" id="SSF48264">
    <property type="entry name" value="Cytochrome P450"/>
    <property type="match status" value="1"/>
</dbReference>
<protein>
    <recommendedName>
        <fullName evidence="3">Cytochrome P450</fullName>
    </recommendedName>
</protein>
<evidence type="ECO:0000313" key="2">
    <source>
        <dbReference type="Proteomes" id="UP000233469"/>
    </source>
</evidence>
<sequence>MFGLIFFAIILVIIYKYALKKNKKPEGFDDVLFISGLPVVWAYFRQRNYDEIGDLIHKLSGGHDFYFSYIGQFTYVNIASPEYAKILLTQSEDVAPKTEQNPISNLYKFFGNGLSFSNGDVSRDRKRFD</sequence>
<reference evidence="1 2" key="1">
    <citation type="submission" date="2016-04" db="EMBL/GenBank/DDBJ databases">
        <title>Genome analyses suggest a sexual origin of heterokaryosis in a supposedly ancient asexual fungus.</title>
        <authorList>
            <person name="Ropars J."/>
            <person name="Sedzielewska K."/>
            <person name="Noel J."/>
            <person name="Charron P."/>
            <person name="Farinelli L."/>
            <person name="Marton T."/>
            <person name="Kruger M."/>
            <person name="Pelin A."/>
            <person name="Brachmann A."/>
            <person name="Corradi N."/>
        </authorList>
    </citation>
    <scope>NUCLEOTIDE SEQUENCE [LARGE SCALE GENOMIC DNA]</scope>
    <source>
        <strain evidence="1 2">C2</strain>
    </source>
</reference>
<dbReference type="GO" id="GO:0020037">
    <property type="term" value="F:heme binding"/>
    <property type="evidence" value="ECO:0007669"/>
    <property type="project" value="InterPro"/>
</dbReference>
<comment type="caution">
    <text evidence="1">The sequence shown here is derived from an EMBL/GenBank/DDBJ whole genome shotgun (WGS) entry which is preliminary data.</text>
</comment>
<name>A0A2N1ME77_9GLOM</name>